<evidence type="ECO:0000256" key="7">
    <source>
        <dbReference type="PROSITE-ProRule" id="PRU00283"/>
    </source>
</evidence>
<dbReference type="PANTHER" id="PTHR47972">
    <property type="entry name" value="KINESIN-LIKE PROTEIN KLP-3"/>
    <property type="match status" value="1"/>
</dbReference>
<dbReference type="Proteomes" id="UP000077755">
    <property type="component" value="Chromosome 9"/>
</dbReference>
<dbReference type="InterPro" id="IPR036961">
    <property type="entry name" value="Kinesin_motor_dom_sf"/>
</dbReference>
<keyword evidence="5 8" id="KW-0175">Coiled coil</keyword>
<evidence type="ECO:0000256" key="8">
    <source>
        <dbReference type="SAM" id="Coils"/>
    </source>
</evidence>
<dbReference type="GO" id="GO:0016887">
    <property type="term" value="F:ATP hydrolysis activity"/>
    <property type="evidence" value="ECO:0007669"/>
    <property type="project" value="UniProtKB-ARBA"/>
</dbReference>
<evidence type="ECO:0000256" key="4">
    <source>
        <dbReference type="ARBA" id="ARBA00022840"/>
    </source>
</evidence>
<dbReference type="PANTHER" id="PTHR47972:SF12">
    <property type="entry name" value="KINESIN-LIKE PROTEIN KIN-14H"/>
    <property type="match status" value="1"/>
</dbReference>
<dbReference type="Gene3D" id="1.10.418.10">
    <property type="entry name" value="Calponin-like domain"/>
    <property type="match status" value="1"/>
</dbReference>
<feature type="domain" description="Calponin-homology (CH)" evidence="10">
    <location>
        <begin position="40"/>
        <end position="162"/>
    </location>
</feature>
<feature type="coiled-coil region" evidence="8">
    <location>
        <begin position="741"/>
        <end position="768"/>
    </location>
</feature>
<dbReference type="InterPro" id="IPR027417">
    <property type="entry name" value="P-loop_NTPase"/>
</dbReference>
<sequence>MESEGILQFSVASVVGDVLQKHGKELHAIDLESRKANEDFVNRSEATHWLRKMIGVVAAKDLPAQPSEQEFRLGLRSGIILCNVINKIQPQAVSKVEAPTDHTVIIPDLKAKSTNQYQENVKKFLLVAEELGFPTFELTDLEKGGNTSNVVETVLAMKSYYEWKERGALGTWKYGEMWDADKQVPRRSTEIPIRRSLSRMSSGVSLDSFSSEGFGLNPTDMSGASPLHILIRDLLCDKKRDEIPIIVENMLHKVTEEFEHRIANQTEQMKQDITDIEGPDSNESISSPGSAESKIEDKESSKYVKEEDFNENYEHDYGGITQNMKQLVEHYQKNCITQSMKQLVEHHQKNLQVLKHDLYTTKADMQNLKMKYQDEVHGLGEHLHKIAHAASEYRKVLEENRKLYNQVQDLKGSIRVYCRVRPFLRGNSNQGSGTVANIDNGKITLITSSKNGKDEHKSFSFNQVFSPSATQEQVFSDMRPLVQSVLDGYNVCIFAYGQTGSGKTFTMSGPDNLTEETLGVNYRALGDLFLISEQRRKTIAYDIGVQMIEIYNEQVRDLLAPDDIRNSSQKGLNVPDANLVPVASTLDVINLMNLGHKNRAVGSTSMNERSSRSHSCLNVHVRAKDLTSGSEFYGCMNLVDLAGSERVDKTDAVGDRLKEAQHINKSLSALGDVLSALANKTAHIPYRNSKLTLLLQDSLGGQAKTLMFVHISPEYDALGETISTLKFAERVSTVELGAAKTNKDTSEVKDLKEQIAKLKASLAKKESENIQQSKLVRMMSAGASISSSNSQGGGNTSSEEDGYLKDNTSAWASPTGSPQSNVKPDSGKWVDRIMVNKPNSRKIYPEQPDKKHIIRSNSSSEYEMSINRYDLATTTDESDIEAAASDNSEPDFAKVTTMTVLGSKNRSPTPRQAKTTPIRTPIPQPSVRKPSNGARSGIPKTGRQPVDARRKQGGGK</sequence>
<evidence type="ECO:0000256" key="5">
    <source>
        <dbReference type="ARBA" id="ARBA00023054"/>
    </source>
</evidence>
<reference evidence="12" key="1">
    <citation type="journal article" date="2016" name="Nat. Genet.">
        <title>A high-quality carrot genome assembly provides new insights into carotenoid accumulation and asterid genome evolution.</title>
        <authorList>
            <person name="Iorizzo M."/>
            <person name="Ellison S."/>
            <person name="Senalik D."/>
            <person name="Zeng P."/>
            <person name="Satapoomin P."/>
            <person name="Huang J."/>
            <person name="Bowman M."/>
            <person name="Iovene M."/>
            <person name="Sanseverino W."/>
            <person name="Cavagnaro P."/>
            <person name="Yildiz M."/>
            <person name="Macko-Podgorni A."/>
            <person name="Moranska E."/>
            <person name="Grzebelus E."/>
            <person name="Grzebelus D."/>
            <person name="Ashrafi H."/>
            <person name="Zheng Z."/>
            <person name="Cheng S."/>
            <person name="Spooner D."/>
            <person name="Van Deynze A."/>
            <person name="Simon P."/>
        </authorList>
    </citation>
    <scope>NUCLEOTIDE SEQUENCE</scope>
    <source>
        <tissue evidence="12">Leaf</tissue>
    </source>
</reference>
<evidence type="ECO:0000256" key="9">
    <source>
        <dbReference type="SAM" id="MobiDB-lite"/>
    </source>
</evidence>
<dbReference type="GO" id="GO:0005874">
    <property type="term" value="C:microtubule"/>
    <property type="evidence" value="ECO:0007669"/>
    <property type="project" value="UniProtKB-KW"/>
</dbReference>
<dbReference type="PROSITE" id="PS50021">
    <property type="entry name" value="CH"/>
    <property type="match status" value="1"/>
</dbReference>
<keyword evidence="2" id="KW-0493">Microtubule</keyword>
<feature type="compositionally biased region" description="Polar residues" evidence="9">
    <location>
        <begin position="281"/>
        <end position="290"/>
    </location>
</feature>
<evidence type="ECO:0000256" key="3">
    <source>
        <dbReference type="ARBA" id="ARBA00022741"/>
    </source>
</evidence>
<dbReference type="GO" id="GO:0003777">
    <property type="term" value="F:microtubule motor activity"/>
    <property type="evidence" value="ECO:0007669"/>
    <property type="project" value="InterPro"/>
</dbReference>
<evidence type="ECO:0008006" key="14">
    <source>
        <dbReference type="Google" id="ProtNLM"/>
    </source>
</evidence>
<feature type="region of interest" description="Disordered" evidence="9">
    <location>
        <begin position="898"/>
        <end position="956"/>
    </location>
</feature>
<dbReference type="GO" id="GO:0008017">
    <property type="term" value="F:microtubule binding"/>
    <property type="evidence" value="ECO:0007669"/>
    <property type="project" value="InterPro"/>
</dbReference>
<keyword evidence="6 7" id="KW-0505">Motor protein</keyword>
<keyword evidence="13" id="KW-1185">Reference proteome</keyword>
<dbReference type="FunFam" id="3.40.850.10:FF:000045">
    <property type="entry name" value="Kinesin-like protein KIN-14I isoform A"/>
    <property type="match status" value="1"/>
</dbReference>
<evidence type="ECO:0000256" key="1">
    <source>
        <dbReference type="ARBA" id="ARBA00010899"/>
    </source>
</evidence>
<dbReference type="InterPro" id="IPR036872">
    <property type="entry name" value="CH_dom_sf"/>
</dbReference>
<feature type="domain" description="Kinesin motor" evidence="11">
    <location>
        <begin position="413"/>
        <end position="734"/>
    </location>
</feature>
<dbReference type="EMBL" id="CP093351">
    <property type="protein sequence ID" value="WOH14306.1"/>
    <property type="molecule type" value="Genomic_DNA"/>
</dbReference>
<accession>A0AAF0XTY7</accession>
<dbReference type="AlphaFoldDB" id="A0AAF0XTY7"/>
<dbReference type="Pfam" id="PF00225">
    <property type="entry name" value="Kinesin"/>
    <property type="match status" value="1"/>
</dbReference>
<dbReference type="SMART" id="SM00033">
    <property type="entry name" value="CH"/>
    <property type="match status" value="1"/>
</dbReference>
<feature type="compositionally biased region" description="Polar residues" evidence="9">
    <location>
        <begin position="898"/>
        <end position="918"/>
    </location>
</feature>
<dbReference type="Gene3D" id="3.40.850.10">
    <property type="entry name" value="Kinesin motor domain"/>
    <property type="match status" value="1"/>
</dbReference>
<feature type="region of interest" description="Disordered" evidence="9">
    <location>
        <begin position="275"/>
        <end position="303"/>
    </location>
</feature>
<feature type="compositionally biased region" description="Polar residues" evidence="9">
    <location>
        <begin position="806"/>
        <end position="823"/>
    </location>
</feature>
<dbReference type="SMART" id="SM00129">
    <property type="entry name" value="KISc"/>
    <property type="match status" value="1"/>
</dbReference>
<protein>
    <recommendedName>
        <fullName evidence="14">Kinesin motor domain-containing protein</fullName>
    </recommendedName>
</protein>
<feature type="binding site" evidence="7">
    <location>
        <begin position="497"/>
        <end position="504"/>
    </location>
    <ligand>
        <name>ATP</name>
        <dbReference type="ChEBI" id="CHEBI:30616"/>
    </ligand>
</feature>
<reference evidence="12" key="2">
    <citation type="submission" date="2022-03" db="EMBL/GenBank/DDBJ databases">
        <title>Draft title - Genomic analysis of global carrot germplasm unveils the trajectory of domestication and the origin of high carotenoid orange carrot.</title>
        <authorList>
            <person name="Iorizzo M."/>
            <person name="Ellison S."/>
            <person name="Senalik D."/>
            <person name="Macko-Podgorni A."/>
            <person name="Grzebelus D."/>
            <person name="Bostan H."/>
            <person name="Rolling W."/>
            <person name="Curaba J."/>
            <person name="Simon P."/>
        </authorList>
    </citation>
    <scope>NUCLEOTIDE SEQUENCE</scope>
    <source>
        <tissue evidence="12">Leaf</tissue>
    </source>
</reference>
<name>A0AAF0XTY7_DAUCS</name>
<feature type="region of interest" description="Disordered" evidence="9">
    <location>
        <begin position="783"/>
        <end position="829"/>
    </location>
</feature>
<evidence type="ECO:0000256" key="2">
    <source>
        <dbReference type="ARBA" id="ARBA00022701"/>
    </source>
</evidence>
<comment type="similarity">
    <text evidence="1">Belongs to the TRAFAC class myosin-kinesin ATPase superfamily. Kinesin family. KIN-14 subfamily.</text>
</comment>
<evidence type="ECO:0000256" key="6">
    <source>
        <dbReference type="ARBA" id="ARBA00023175"/>
    </source>
</evidence>
<keyword evidence="3 7" id="KW-0547">Nucleotide-binding</keyword>
<gene>
    <name evidence="12" type="ORF">DCAR_0933825</name>
</gene>
<feature type="compositionally biased region" description="Basic and acidic residues" evidence="9">
    <location>
        <begin position="293"/>
        <end position="303"/>
    </location>
</feature>
<dbReference type="PROSITE" id="PS50067">
    <property type="entry name" value="KINESIN_MOTOR_2"/>
    <property type="match status" value="1"/>
</dbReference>
<evidence type="ECO:0000313" key="13">
    <source>
        <dbReference type="Proteomes" id="UP000077755"/>
    </source>
</evidence>
<dbReference type="GO" id="GO:0007018">
    <property type="term" value="P:microtubule-based movement"/>
    <property type="evidence" value="ECO:0007669"/>
    <property type="project" value="InterPro"/>
</dbReference>
<proteinExistence type="inferred from homology"/>
<dbReference type="InterPro" id="IPR001752">
    <property type="entry name" value="Kinesin_motor_dom"/>
</dbReference>
<evidence type="ECO:0000313" key="12">
    <source>
        <dbReference type="EMBL" id="WOH14306.1"/>
    </source>
</evidence>
<dbReference type="SUPFAM" id="SSF47576">
    <property type="entry name" value="Calponin-homology domain, CH-domain"/>
    <property type="match status" value="1"/>
</dbReference>
<evidence type="ECO:0000259" key="11">
    <source>
        <dbReference type="PROSITE" id="PS50067"/>
    </source>
</evidence>
<dbReference type="SUPFAM" id="SSF52540">
    <property type="entry name" value="P-loop containing nucleoside triphosphate hydrolases"/>
    <property type="match status" value="1"/>
</dbReference>
<dbReference type="PRINTS" id="PR00380">
    <property type="entry name" value="KINESINHEAVY"/>
</dbReference>
<dbReference type="InterPro" id="IPR027640">
    <property type="entry name" value="Kinesin-like_fam"/>
</dbReference>
<dbReference type="CDD" id="cd01366">
    <property type="entry name" value="KISc_C_terminal"/>
    <property type="match status" value="1"/>
</dbReference>
<keyword evidence="4 7" id="KW-0067">ATP-binding</keyword>
<organism evidence="12 13">
    <name type="scientific">Daucus carota subsp. sativus</name>
    <name type="common">Carrot</name>
    <dbReference type="NCBI Taxonomy" id="79200"/>
    <lineage>
        <taxon>Eukaryota</taxon>
        <taxon>Viridiplantae</taxon>
        <taxon>Streptophyta</taxon>
        <taxon>Embryophyta</taxon>
        <taxon>Tracheophyta</taxon>
        <taxon>Spermatophyta</taxon>
        <taxon>Magnoliopsida</taxon>
        <taxon>eudicotyledons</taxon>
        <taxon>Gunneridae</taxon>
        <taxon>Pentapetalae</taxon>
        <taxon>asterids</taxon>
        <taxon>campanulids</taxon>
        <taxon>Apiales</taxon>
        <taxon>Apiaceae</taxon>
        <taxon>Apioideae</taxon>
        <taxon>Scandiceae</taxon>
        <taxon>Daucinae</taxon>
        <taxon>Daucus</taxon>
        <taxon>Daucus sect. Daucus</taxon>
    </lineage>
</organism>
<dbReference type="Pfam" id="PF00307">
    <property type="entry name" value="CH"/>
    <property type="match status" value="1"/>
</dbReference>
<feature type="region of interest" description="Disordered" evidence="9">
    <location>
        <begin position="839"/>
        <end position="858"/>
    </location>
</feature>
<dbReference type="GO" id="GO:0005524">
    <property type="term" value="F:ATP binding"/>
    <property type="evidence" value="ECO:0007669"/>
    <property type="project" value="UniProtKB-UniRule"/>
</dbReference>
<evidence type="ECO:0000259" key="10">
    <source>
        <dbReference type="PROSITE" id="PS50021"/>
    </source>
</evidence>
<dbReference type="InterPro" id="IPR001715">
    <property type="entry name" value="CH_dom"/>
</dbReference>